<dbReference type="PRINTS" id="PR00069">
    <property type="entry name" value="ALDKETRDTASE"/>
</dbReference>
<evidence type="ECO:0000256" key="2">
    <source>
        <dbReference type="PIRSR" id="PIRSR000097-2"/>
    </source>
</evidence>
<accession>A0A420WRT6</accession>
<dbReference type="InterPro" id="IPR023210">
    <property type="entry name" value="NADP_OxRdtase_dom"/>
</dbReference>
<feature type="active site" description="Proton donor" evidence="1">
    <location>
        <position position="60"/>
    </location>
</feature>
<gene>
    <name evidence="5" type="ORF">BCL74_1534</name>
</gene>
<dbReference type="Gene3D" id="3.20.20.100">
    <property type="entry name" value="NADP-dependent oxidoreductase domain"/>
    <property type="match status" value="1"/>
</dbReference>
<dbReference type="InterPro" id="IPR036812">
    <property type="entry name" value="NAD(P)_OxRdtase_dom_sf"/>
</dbReference>
<feature type="site" description="Lowers pKa of active site Tyr" evidence="3">
    <location>
        <position position="85"/>
    </location>
</feature>
<evidence type="ECO:0000256" key="1">
    <source>
        <dbReference type="PIRSR" id="PIRSR000097-1"/>
    </source>
</evidence>
<reference evidence="5 6" key="1">
    <citation type="submission" date="2018-10" db="EMBL/GenBank/DDBJ databases">
        <title>Comparative analysis of microorganisms from saline springs in Andes Mountain Range, Colombia.</title>
        <authorList>
            <person name="Rubin E."/>
        </authorList>
    </citation>
    <scope>NUCLEOTIDE SEQUENCE [LARGE SCALE GENOMIC DNA]</scope>
    <source>
        <strain evidence="5 6">USBA 36</strain>
    </source>
</reference>
<protein>
    <submittedName>
        <fullName evidence="5">Diketogulonate reductase-like aldo/keto reductase</fullName>
    </submittedName>
</protein>
<evidence type="ECO:0000313" key="6">
    <source>
        <dbReference type="Proteomes" id="UP000277424"/>
    </source>
</evidence>
<dbReference type="InterPro" id="IPR020471">
    <property type="entry name" value="AKR"/>
</dbReference>
<dbReference type="PIRSF" id="PIRSF000097">
    <property type="entry name" value="AKR"/>
    <property type="match status" value="1"/>
</dbReference>
<dbReference type="Proteomes" id="UP000277424">
    <property type="component" value="Unassembled WGS sequence"/>
</dbReference>
<proteinExistence type="predicted"/>
<dbReference type="RefSeq" id="WP_183077895.1">
    <property type="nucleotide sequence ID" value="NZ_RBIG01000001.1"/>
</dbReference>
<evidence type="ECO:0000256" key="3">
    <source>
        <dbReference type="PIRSR" id="PIRSR000097-3"/>
    </source>
</evidence>
<evidence type="ECO:0000259" key="4">
    <source>
        <dbReference type="Pfam" id="PF00248"/>
    </source>
</evidence>
<dbReference type="EMBL" id="RBIG01000001">
    <property type="protein sequence ID" value="RKQ73743.1"/>
    <property type="molecule type" value="Genomic_DNA"/>
</dbReference>
<dbReference type="AlphaFoldDB" id="A0A420WRT6"/>
<dbReference type="PANTHER" id="PTHR43638">
    <property type="entry name" value="OXIDOREDUCTASE, ALDO/KETO REDUCTASE FAMILY PROTEIN"/>
    <property type="match status" value="1"/>
</dbReference>
<dbReference type="SUPFAM" id="SSF51430">
    <property type="entry name" value="NAD(P)-linked oxidoreductase"/>
    <property type="match status" value="1"/>
</dbReference>
<dbReference type="GO" id="GO:0016491">
    <property type="term" value="F:oxidoreductase activity"/>
    <property type="evidence" value="ECO:0007669"/>
    <property type="project" value="InterPro"/>
</dbReference>
<sequence>MPEIPTIALPGGEPMPVLMPVLGLGTWGMGDDDRRAGQEADALRHGLDLGIRLIDTAEMYANGRAEQITGEAMKGRRDDVFLVSKVLPGNASREGTIAACERSLKHLGTDRIDLYLLHWRGPHPLAETLAGFDALMQAGKIRHWGVSNFDMDDCRELEKLAPGKVATNQVLYNLMRRGIEYDLLPWSRERGVPVMAYSPIEQGRLLKYPALGKVAERYGATPAQIALSWLLRQPGIVAIPKAARTAHVDENLAALDIRLDSEDLAILDRAFPPPASARPLEML</sequence>
<feature type="binding site" evidence="2">
    <location>
        <position position="118"/>
    </location>
    <ligand>
        <name>substrate</name>
    </ligand>
</feature>
<organism evidence="5 6">
    <name type="scientific">Oceanibaculum indicum</name>
    <dbReference type="NCBI Taxonomy" id="526216"/>
    <lineage>
        <taxon>Bacteria</taxon>
        <taxon>Pseudomonadati</taxon>
        <taxon>Pseudomonadota</taxon>
        <taxon>Alphaproteobacteria</taxon>
        <taxon>Rhodospirillales</taxon>
        <taxon>Oceanibaculaceae</taxon>
        <taxon>Oceanibaculum</taxon>
    </lineage>
</organism>
<dbReference type="Pfam" id="PF00248">
    <property type="entry name" value="Aldo_ket_red"/>
    <property type="match status" value="1"/>
</dbReference>
<comment type="caution">
    <text evidence="5">The sequence shown here is derived from an EMBL/GenBank/DDBJ whole genome shotgun (WGS) entry which is preliminary data.</text>
</comment>
<name>A0A420WRT6_9PROT</name>
<dbReference type="CDD" id="cd19138">
    <property type="entry name" value="AKR_YeaE"/>
    <property type="match status" value="1"/>
</dbReference>
<dbReference type="PANTHER" id="PTHR43638:SF3">
    <property type="entry name" value="ALDEHYDE REDUCTASE"/>
    <property type="match status" value="1"/>
</dbReference>
<evidence type="ECO:0000313" key="5">
    <source>
        <dbReference type="EMBL" id="RKQ73743.1"/>
    </source>
</evidence>
<feature type="domain" description="NADP-dependent oxidoreductase" evidence="4">
    <location>
        <begin position="22"/>
        <end position="269"/>
    </location>
</feature>